<dbReference type="Gene3D" id="3.10.50.10">
    <property type="match status" value="1"/>
</dbReference>
<reference evidence="7" key="1">
    <citation type="submission" date="2025-05" db="UniProtKB">
        <authorList>
            <consortium name="EnsemblMetazoa"/>
        </authorList>
    </citation>
    <scope>IDENTIFICATION</scope>
</reference>
<dbReference type="InterPro" id="IPR050314">
    <property type="entry name" value="Glycosyl_Hydrlase_18"/>
</dbReference>
<organism evidence="7 8">
    <name type="scientific">Diabrotica virgifera virgifera</name>
    <name type="common">western corn rootworm</name>
    <dbReference type="NCBI Taxonomy" id="50390"/>
    <lineage>
        <taxon>Eukaryota</taxon>
        <taxon>Metazoa</taxon>
        <taxon>Ecdysozoa</taxon>
        <taxon>Arthropoda</taxon>
        <taxon>Hexapoda</taxon>
        <taxon>Insecta</taxon>
        <taxon>Pterygota</taxon>
        <taxon>Neoptera</taxon>
        <taxon>Endopterygota</taxon>
        <taxon>Coleoptera</taxon>
        <taxon>Polyphaga</taxon>
        <taxon>Cucujiformia</taxon>
        <taxon>Chrysomeloidea</taxon>
        <taxon>Chrysomelidae</taxon>
        <taxon>Galerucinae</taxon>
        <taxon>Diabroticina</taxon>
        <taxon>Diabroticites</taxon>
        <taxon>Diabrotica</taxon>
    </lineage>
</organism>
<dbReference type="SUPFAM" id="SSF54556">
    <property type="entry name" value="Chitinase insertion domain"/>
    <property type="match status" value="1"/>
</dbReference>
<protein>
    <recommendedName>
        <fullName evidence="6">GH18 domain-containing protein</fullName>
    </recommendedName>
</protein>
<evidence type="ECO:0000313" key="8">
    <source>
        <dbReference type="Proteomes" id="UP001652700"/>
    </source>
</evidence>
<keyword evidence="5" id="KW-0732">Signal</keyword>
<evidence type="ECO:0000256" key="5">
    <source>
        <dbReference type="SAM" id="SignalP"/>
    </source>
</evidence>
<feature type="signal peptide" evidence="5">
    <location>
        <begin position="1"/>
        <end position="24"/>
    </location>
</feature>
<evidence type="ECO:0000313" key="7">
    <source>
        <dbReference type="EnsemblMetazoa" id="XP_050503922.1"/>
    </source>
</evidence>
<dbReference type="PANTHER" id="PTHR11177:SF360">
    <property type="entry name" value="CHITINASE 4-RELATED"/>
    <property type="match status" value="1"/>
</dbReference>
<dbReference type="EnsemblMetazoa" id="XM_050647965.1">
    <property type="protein sequence ID" value="XP_050503922.1"/>
    <property type="gene ID" value="LOC126882895"/>
</dbReference>
<feature type="chain" id="PRO_5045428927" description="GH18 domain-containing protein" evidence="5">
    <location>
        <begin position="25"/>
        <end position="415"/>
    </location>
</feature>
<dbReference type="InterPro" id="IPR001579">
    <property type="entry name" value="Glyco_hydro_18_chit_AS"/>
</dbReference>
<evidence type="ECO:0000256" key="4">
    <source>
        <dbReference type="RuleBase" id="RU004453"/>
    </source>
</evidence>
<evidence type="ECO:0000256" key="1">
    <source>
        <dbReference type="ARBA" id="ARBA00022801"/>
    </source>
</evidence>
<comment type="similarity">
    <text evidence="4">Belongs to the glycosyl hydrolase 18 family.</text>
</comment>
<dbReference type="RefSeq" id="XP_050503922.1">
    <property type="nucleotide sequence ID" value="XM_050647965.1"/>
</dbReference>
<keyword evidence="8" id="KW-1185">Reference proteome</keyword>
<sequence>MRLQVGLCTLSLIFLVLLLEPASGYNIVCYFSSWAIYRNFTAAKFDISNIDPSLCTHINFAFVELFEDGSLFIVDPWESDDDGKYHGFQHLAELKQSQPELNILISLGGWNEGSKNFSAVSADPESRSRLVSQTLELIEKYKFDGIDIDWEYPTLRSAAHFEDKENFVLLLKDFSEAYKPKGLLVTAALAGAVDKINAAYDVDEITKYLDMLNLMTYDYHGAFDNFIGHISPLHASSLDYKHGRNSTYIVATGLEYWLSLNVDPAKINMGVPTYGRTFTLLDQDHTSLYDPVAGPGKKGEYTGLKGSLGYHEICEFFSGSDSTYYWDDEQKVPHRIYNDQWIGYDDERSMAKKIDFAVERGVGGIMVWTLDTDDFTGICGKKYILLNTIKNRLEYHEKQKNGKNKLVVKIFLLEP</sequence>
<evidence type="ECO:0000256" key="2">
    <source>
        <dbReference type="ARBA" id="ARBA00023295"/>
    </source>
</evidence>
<dbReference type="InterPro" id="IPR011583">
    <property type="entry name" value="Chitinase_II/V-like_cat"/>
</dbReference>
<feature type="domain" description="GH18" evidence="6">
    <location>
        <begin position="25"/>
        <end position="396"/>
    </location>
</feature>
<evidence type="ECO:0000259" key="6">
    <source>
        <dbReference type="PROSITE" id="PS51910"/>
    </source>
</evidence>
<dbReference type="PROSITE" id="PS51910">
    <property type="entry name" value="GH18_2"/>
    <property type="match status" value="1"/>
</dbReference>
<dbReference type="Proteomes" id="UP001652700">
    <property type="component" value="Unplaced"/>
</dbReference>
<proteinExistence type="inferred from homology"/>
<dbReference type="GeneID" id="126882895"/>
<dbReference type="PANTHER" id="PTHR11177">
    <property type="entry name" value="CHITINASE"/>
    <property type="match status" value="1"/>
</dbReference>
<name>A0ABM5K156_DIAVI</name>
<dbReference type="InterPro" id="IPR017853">
    <property type="entry name" value="GH"/>
</dbReference>
<keyword evidence="1 3" id="KW-0378">Hydrolase</keyword>
<dbReference type="Pfam" id="PF00704">
    <property type="entry name" value="Glyco_hydro_18"/>
    <property type="match status" value="1"/>
</dbReference>
<dbReference type="Gene3D" id="3.20.20.80">
    <property type="entry name" value="Glycosidases"/>
    <property type="match status" value="1"/>
</dbReference>
<dbReference type="SMART" id="SM00636">
    <property type="entry name" value="Glyco_18"/>
    <property type="match status" value="1"/>
</dbReference>
<keyword evidence="2 3" id="KW-0326">Glycosidase</keyword>
<accession>A0ABM5K156</accession>
<evidence type="ECO:0000256" key="3">
    <source>
        <dbReference type="RuleBase" id="RU000489"/>
    </source>
</evidence>
<dbReference type="InterPro" id="IPR001223">
    <property type="entry name" value="Glyco_hydro18_cat"/>
</dbReference>
<dbReference type="SUPFAM" id="SSF51445">
    <property type="entry name" value="(Trans)glycosidases"/>
    <property type="match status" value="1"/>
</dbReference>
<dbReference type="PROSITE" id="PS01095">
    <property type="entry name" value="GH18_1"/>
    <property type="match status" value="1"/>
</dbReference>
<dbReference type="InterPro" id="IPR029070">
    <property type="entry name" value="Chitinase_insertion_sf"/>
</dbReference>